<dbReference type="InterPro" id="IPR006311">
    <property type="entry name" value="TAT_signal"/>
</dbReference>
<keyword evidence="5" id="KW-0732">Signal</keyword>
<dbReference type="InterPro" id="IPR006656">
    <property type="entry name" value="Mopterin_OxRdtase"/>
</dbReference>
<keyword evidence="8" id="KW-0411">Iron-sulfur</keyword>
<dbReference type="EMBL" id="FNGO01000056">
    <property type="protein sequence ID" value="SDM54383.1"/>
    <property type="molecule type" value="Genomic_DNA"/>
</dbReference>
<dbReference type="EMBL" id="EU723191">
    <property type="protein sequence ID" value="ACF74513.1"/>
    <property type="molecule type" value="Genomic_DNA"/>
</dbReference>
<evidence type="ECO:0000256" key="5">
    <source>
        <dbReference type="ARBA" id="ARBA00022729"/>
    </source>
</evidence>
<evidence type="ECO:0000313" key="11">
    <source>
        <dbReference type="EMBL" id="SDM54383.1"/>
    </source>
</evidence>
<dbReference type="STRING" id="321763.SAMN04488692_1561"/>
<dbReference type="SUPFAM" id="SSF50692">
    <property type="entry name" value="ADC-like"/>
    <property type="match status" value="1"/>
</dbReference>
<feature type="domain" description="4Fe-4S Mo/W bis-MGD-type" evidence="9">
    <location>
        <begin position="55"/>
        <end position="111"/>
    </location>
</feature>
<accession>B4YYQ6</accession>
<dbReference type="InterPro" id="IPR009010">
    <property type="entry name" value="Asp_de-COase-like_dom_sf"/>
</dbReference>
<reference evidence="10" key="2">
    <citation type="journal article" date="2009" name="Appl. Environ. Microbiol.">
        <title>Ecophysiology of "Halarsenatibacter silvermanii" strain SLAS-1T, gen. nov., sp. nov., a facultative chemoautotrophic arsenate respirer from salt-saturated Searles Lake, California.</title>
        <authorList>
            <person name="Blum J.S."/>
            <person name="Han S."/>
            <person name="Lanoil B."/>
            <person name="Saltikov C."/>
            <person name="Witte B."/>
            <person name="Tabita F.R."/>
            <person name="Langley S."/>
            <person name="Beveridge T.J."/>
            <person name="Jahnke L."/>
            <person name="Oremland R.S."/>
        </authorList>
    </citation>
    <scope>NUCLEOTIDE SEQUENCE</scope>
    <source>
        <strain evidence="10">SLAS-1</strain>
    </source>
</reference>
<dbReference type="RefSeq" id="WP_089762477.1">
    <property type="nucleotide sequence ID" value="NZ_FNGO01000056.1"/>
</dbReference>
<dbReference type="OrthoDB" id="9803192at2"/>
<dbReference type="GO" id="GO:0043546">
    <property type="term" value="F:molybdopterin cofactor binding"/>
    <property type="evidence" value="ECO:0007669"/>
    <property type="project" value="InterPro"/>
</dbReference>
<evidence type="ECO:0000256" key="1">
    <source>
        <dbReference type="ARBA" id="ARBA00010312"/>
    </source>
</evidence>
<dbReference type="SMART" id="SM00926">
    <property type="entry name" value="Molybdop_Fe4S4"/>
    <property type="match status" value="1"/>
</dbReference>
<organism evidence="10">
    <name type="scientific">Halarsenatibacter silvermanii</name>
    <dbReference type="NCBI Taxonomy" id="321763"/>
    <lineage>
        <taxon>Bacteria</taxon>
        <taxon>Bacillati</taxon>
        <taxon>Bacillota</taxon>
        <taxon>Clostridia</taxon>
        <taxon>Halanaerobiales</taxon>
        <taxon>Halarsenatibacteraceae</taxon>
        <taxon>Halarsenatibacter</taxon>
    </lineage>
</organism>
<dbReference type="PANTHER" id="PTHR43742:SF9">
    <property type="entry name" value="TETRATHIONATE REDUCTASE SUBUNIT A"/>
    <property type="match status" value="1"/>
</dbReference>
<evidence type="ECO:0000256" key="8">
    <source>
        <dbReference type="ARBA" id="ARBA00023014"/>
    </source>
</evidence>
<dbReference type="PANTHER" id="PTHR43742">
    <property type="entry name" value="TRIMETHYLAMINE-N-OXIDE REDUCTASE"/>
    <property type="match status" value="1"/>
</dbReference>
<evidence type="ECO:0000256" key="6">
    <source>
        <dbReference type="ARBA" id="ARBA00023002"/>
    </source>
</evidence>
<dbReference type="PROSITE" id="PS51318">
    <property type="entry name" value="TAT"/>
    <property type="match status" value="1"/>
</dbReference>
<dbReference type="InterPro" id="IPR006657">
    <property type="entry name" value="MoPterin_dinucl-bd_dom"/>
</dbReference>
<dbReference type="NCBIfam" id="TIGR01409">
    <property type="entry name" value="TAT_signal_seq"/>
    <property type="match status" value="1"/>
</dbReference>
<dbReference type="InterPro" id="IPR050612">
    <property type="entry name" value="Prok_Mopterin_Oxidored"/>
</dbReference>
<keyword evidence="2" id="KW-0004">4Fe-4S</keyword>
<evidence type="ECO:0000256" key="3">
    <source>
        <dbReference type="ARBA" id="ARBA00022505"/>
    </source>
</evidence>
<dbReference type="Gene3D" id="3.40.50.740">
    <property type="match status" value="1"/>
</dbReference>
<reference evidence="11 12" key="3">
    <citation type="submission" date="2016-10" db="EMBL/GenBank/DDBJ databases">
        <authorList>
            <person name="de Groot N.N."/>
        </authorList>
    </citation>
    <scope>NUCLEOTIDE SEQUENCE [LARGE SCALE GENOMIC DNA]</scope>
    <source>
        <strain evidence="11 12">SLAS-1</strain>
    </source>
</reference>
<dbReference type="Gene3D" id="3.30.200.210">
    <property type="match status" value="1"/>
</dbReference>
<name>B4YYQ6_9FIRM</name>
<protein>
    <submittedName>
        <fullName evidence="10">Arsenate respiratory reductase catalytic subunit</fullName>
    </submittedName>
    <submittedName>
        <fullName evidence="11">Tat (Twin-arginine translocation) pathway signal sequence</fullName>
    </submittedName>
</protein>
<dbReference type="GO" id="GO:0016491">
    <property type="term" value="F:oxidoreductase activity"/>
    <property type="evidence" value="ECO:0007669"/>
    <property type="project" value="UniProtKB-KW"/>
</dbReference>
<dbReference type="Pfam" id="PF01568">
    <property type="entry name" value="Molydop_binding"/>
    <property type="match status" value="1"/>
</dbReference>
<dbReference type="Gene3D" id="2.40.40.20">
    <property type="match status" value="1"/>
</dbReference>
<keyword evidence="6" id="KW-0560">Oxidoreductase</keyword>
<dbReference type="CDD" id="cd02757">
    <property type="entry name" value="MopB_Arsenate-R"/>
    <property type="match status" value="1"/>
</dbReference>
<keyword evidence="12" id="KW-1185">Reference proteome</keyword>
<gene>
    <name evidence="10" type="primary">arrA</name>
    <name evidence="11" type="ORF">SAMN04488692_1561</name>
</gene>
<evidence type="ECO:0000313" key="10">
    <source>
        <dbReference type="EMBL" id="ACF74513.1"/>
    </source>
</evidence>
<dbReference type="InterPro" id="IPR019546">
    <property type="entry name" value="TAT_signal_bac_arc"/>
</dbReference>
<reference evidence="10" key="1">
    <citation type="submission" date="2008-05" db="EMBL/GenBank/DDBJ databases">
        <authorList>
            <person name="Blum J."/>
            <person name="Han S."/>
            <person name="Lanoil B."/>
            <person name="Saltikov C."/>
            <person name="Witte B."/>
            <person name="Tabita F.R."/>
            <person name="Langley S."/>
            <person name="Beveridge T."/>
            <person name="Stolz J."/>
            <person name="Jahnke L."/>
            <person name="Oremland R.S."/>
        </authorList>
    </citation>
    <scope>NUCLEOTIDE SEQUENCE</scope>
    <source>
        <strain evidence="10">SLAS-1</strain>
    </source>
</reference>
<evidence type="ECO:0000259" key="9">
    <source>
        <dbReference type="PROSITE" id="PS51669"/>
    </source>
</evidence>
<evidence type="ECO:0000256" key="7">
    <source>
        <dbReference type="ARBA" id="ARBA00023004"/>
    </source>
</evidence>
<evidence type="ECO:0000313" key="12">
    <source>
        <dbReference type="Proteomes" id="UP000199476"/>
    </source>
</evidence>
<dbReference type="PROSITE" id="PS51669">
    <property type="entry name" value="4FE4S_MOW_BIS_MGD"/>
    <property type="match status" value="1"/>
</dbReference>
<evidence type="ECO:0000256" key="4">
    <source>
        <dbReference type="ARBA" id="ARBA00022723"/>
    </source>
</evidence>
<sequence length="854" mass="96497">MSRNKTSGISRREFLKVMGSTGAALGLGLSATSGNKVLAEEDPYEVLPEGEHKSGEWVPTGCAGCTSWCSLEANVVDGRVIKIRGNSRSKVNGESSCPRSHLSLQQVYDPDRIKRPMKRTNPEKGRDVDPEFVPISWEEAFEEIADKIIELRENGESHKFVLWRGRYTRLRDILYGILPEFVGSPNKISHSSICAEAEKFGPYYTEGYWAYRDYDLQNSDYILIWGTDPIQSNRQVSLYSREWGNILEGARIATVDPRFSRTAAKSNEWLPVKPGEDGALALAMAHVILTEGLWHKEFVGDFVDGENKFTAGEEVDEDEFEENYTHGVVKWWNEELKDRTPEWAADKTGIPAEQIVRVAAEFGEAAPHACVFMGGGGVMQTRGGYNSMAIHGLNGLVGSIDNEGGAVRGASVPNQSFPDHSEFLDDISREGLDHEMIDRRGRLEFPAFKDGESGGGVVTNLSADGIIEEDPYEIKMGIGYWNNFNFAAPETERWDEAMSKLDFYVHLVTHQSEMTQYADIVIPSTHHMFEQWGMLYQKGNLHTHFWLSRPMINRHWELIEPEAEFSWLLAEKLAEKGYSNMLDYFKTIVDPETGEEPEDYREFAKYATKHYMQPVWDPEMESHGDQFDGWEDFKEAGVWNSDEFEFQQYWGEFTNSTGDFEFYSETLKEALEEHAEKHDVSIEEVLEACKYEAEGELAFLPHYEEPYTVGDDEEYPLLLVDSKSALNREGRSANANWYYDLKDIDPGDSTEADVIKIHPRDAEELGLEDGDEVVVSSPAGEITCQLNVWEAVKPGTASKTFGMGHWAYGRVAAEDFADGEPRGGNNNEIIPAEYERLSGSTSFYSHIKVNIERA</sequence>
<keyword evidence="7" id="KW-0408">Iron</keyword>
<evidence type="ECO:0000256" key="2">
    <source>
        <dbReference type="ARBA" id="ARBA00022485"/>
    </source>
</evidence>
<comment type="similarity">
    <text evidence="1">Belongs to the prokaryotic molybdopterin-containing oxidoreductase family.</text>
</comment>
<dbReference type="Pfam" id="PF04879">
    <property type="entry name" value="Molybdop_Fe4S4"/>
    <property type="match status" value="1"/>
</dbReference>
<dbReference type="InterPro" id="IPR006963">
    <property type="entry name" value="Mopterin_OxRdtase_4Fe-4S_dom"/>
</dbReference>
<dbReference type="GO" id="GO:0051539">
    <property type="term" value="F:4 iron, 4 sulfur cluster binding"/>
    <property type="evidence" value="ECO:0007669"/>
    <property type="project" value="UniProtKB-KW"/>
</dbReference>
<dbReference type="SUPFAM" id="SSF53706">
    <property type="entry name" value="Formate dehydrogenase/DMSO reductase, domains 1-3"/>
    <property type="match status" value="1"/>
</dbReference>
<dbReference type="Proteomes" id="UP000199476">
    <property type="component" value="Unassembled WGS sequence"/>
</dbReference>
<keyword evidence="3" id="KW-0500">Molybdenum</keyword>
<dbReference type="Pfam" id="PF00384">
    <property type="entry name" value="Molybdopterin"/>
    <property type="match status" value="1"/>
</dbReference>
<dbReference type="AlphaFoldDB" id="B4YYQ6"/>
<dbReference type="Gene3D" id="3.40.228.10">
    <property type="entry name" value="Dimethylsulfoxide Reductase, domain 2"/>
    <property type="match status" value="1"/>
</dbReference>
<keyword evidence="4" id="KW-0479">Metal-binding</keyword>
<dbReference type="GO" id="GO:0046872">
    <property type="term" value="F:metal ion binding"/>
    <property type="evidence" value="ECO:0007669"/>
    <property type="project" value="UniProtKB-KW"/>
</dbReference>
<proteinExistence type="inferred from homology"/>